<reference evidence="8" key="1">
    <citation type="submission" date="2013-08" db="EMBL/GenBank/DDBJ databases">
        <title>Intrasporangium oryzae NRRL B-24470.</title>
        <authorList>
            <person name="Liu H."/>
            <person name="Wang G."/>
        </authorList>
    </citation>
    <scope>NUCLEOTIDE SEQUENCE [LARGE SCALE GENOMIC DNA]</scope>
    <source>
        <strain evidence="8">Q5-1</strain>
    </source>
</reference>
<dbReference type="Gene3D" id="3.30.70.1020">
    <property type="entry name" value="Trehalose-6-phosphate phosphatase related protein, domain 2"/>
    <property type="match status" value="1"/>
</dbReference>
<dbReference type="SUPFAM" id="SSF56784">
    <property type="entry name" value="HAD-like"/>
    <property type="match status" value="1"/>
</dbReference>
<evidence type="ECO:0000256" key="6">
    <source>
        <dbReference type="RuleBase" id="RU361117"/>
    </source>
</evidence>
<dbReference type="PATRIC" id="fig|584657.3.peg.2511"/>
<comment type="cofactor">
    <cofactor evidence="6">
        <name>Mg(2+)</name>
        <dbReference type="ChEBI" id="CHEBI:18420"/>
    </cofactor>
</comment>
<dbReference type="GO" id="GO:0005992">
    <property type="term" value="P:trehalose biosynthetic process"/>
    <property type="evidence" value="ECO:0007669"/>
    <property type="project" value="UniProtKB-UniPathway"/>
</dbReference>
<dbReference type="InterPro" id="IPR044651">
    <property type="entry name" value="OTSB-like"/>
</dbReference>
<protein>
    <recommendedName>
        <fullName evidence="6">Trehalose 6-phosphate phosphatase</fullName>
        <ecNumber evidence="6">3.1.3.12</ecNumber>
    </recommendedName>
</protein>
<comment type="similarity">
    <text evidence="3 6">Belongs to the trehalose phosphatase family.</text>
</comment>
<keyword evidence="6" id="KW-0479">Metal-binding</keyword>
<evidence type="ECO:0000256" key="1">
    <source>
        <dbReference type="ARBA" id="ARBA00000500"/>
    </source>
</evidence>
<dbReference type="Proteomes" id="UP000019494">
    <property type="component" value="Unassembled WGS sequence"/>
</dbReference>
<dbReference type="AlphaFoldDB" id="W9GLA6"/>
<evidence type="ECO:0000313" key="8">
    <source>
        <dbReference type="Proteomes" id="UP000019494"/>
    </source>
</evidence>
<dbReference type="NCBIfam" id="TIGR00685">
    <property type="entry name" value="T6PP"/>
    <property type="match status" value="1"/>
</dbReference>
<dbReference type="Pfam" id="PF02358">
    <property type="entry name" value="Trehalose_PPase"/>
    <property type="match status" value="1"/>
</dbReference>
<dbReference type="InterPro" id="IPR023214">
    <property type="entry name" value="HAD_sf"/>
</dbReference>
<dbReference type="PANTHER" id="PTHR43768">
    <property type="entry name" value="TREHALOSE 6-PHOSPHATE PHOSPHATASE"/>
    <property type="match status" value="1"/>
</dbReference>
<dbReference type="InterPro" id="IPR036412">
    <property type="entry name" value="HAD-like_sf"/>
</dbReference>
<comment type="pathway">
    <text evidence="2 6">Glycan biosynthesis; trehalose biosynthesis.</text>
</comment>
<name>W9GLA6_9MICO</name>
<evidence type="ECO:0000256" key="2">
    <source>
        <dbReference type="ARBA" id="ARBA00005199"/>
    </source>
</evidence>
<evidence type="ECO:0000313" key="7">
    <source>
        <dbReference type="EMBL" id="EWT05593.1"/>
    </source>
</evidence>
<dbReference type="Gene3D" id="3.40.50.1000">
    <property type="entry name" value="HAD superfamily/HAD-like"/>
    <property type="match status" value="1"/>
</dbReference>
<gene>
    <name evidence="7" type="ORF">N864_03710</name>
</gene>
<evidence type="ECO:0000256" key="3">
    <source>
        <dbReference type="ARBA" id="ARBA00008770"/>
    </source>
</evidence>
<comment type="function">
    <text evidence="5 6">Removes the phosphate from trehalose 6-phosphate to produce free trehalose.</text>
</comment>
<dbReference type="UniPathway" id="UPA00299"/>
<accession>W9GLA6</accession>
<keyword evidence="8" id="KW-1185">Reference proteome</keyword>
<organism evidence="7 8">
    <name type="scientific">Intrasporangium chromatireducens Q5-1</name>
    <dbReference type="NCBI Taxonomy" id="584657"/>
    <lineage>
        <taxon>Bacteria</taxon>
        <taxon>Bacillati</taxon>
        <taxon>Actinomycetota</taxon>
        <taxon>Actinomycetes</taxon>
        <taxon>Micrococcales</taxon>
        <taxon>Intrasporangiaceae</taxon>
        <taxon>Intrasporangium</taxon>
    </lineage>
</organism>
<proteinExistence type="inferred from homology"/>
<evidence type="ECO:0000256" key="5">
    <source>
        <dbReference type="ARBA" id="ARBA00024179"/>
    </source>
</evidence>
<dbReference type="EC" id="3.1.3.12" evidence="6"/>
<sequence>MLPEDVVAALDAVADAQPLLVATDFDGVVAGFDPDPLAVQPTEGVMSTLHGLAALPGVHVAIVSGRDLTTLRLLTGLSGEDAITLIGSHGAESTNPAVQSGMHSRALTGDDLARLDVLEGELRDLVTTRHPQARVERKAAGVAVHTRGLPEDVARPALEEARSLGQSRDGVRVLEGKSVLELSVSPADKGSALVALSRTIGPAARVYLGDDVTDEDVFARFEAPGDVTVKVGPGTTAARHRIADTDAVALLLADLLARRAVAQHG</sequence>
<keyword evidence="6" id="KW-0460">Magnesium</keyword>
<dbReference type="GO" id="GO:0004805">
    <property type="term" value="F:trehalose-phosphatase activity"/>
    <property type="evidence" value="ECO:0007669"/>
    <property type="project" value="UniProtKB-EC"/>
</dbReference>
<dbReference type="InterPro" id="IPR006379">
    <property type="entry name" value="HAD-SF_hydro_IIB"/>
</dbReference>
<dbReference type="GO" id="GO:0046872">
    <property type="term" value="F:metal ion binding"/>
    <property type="evidence" value="ECO:0007669"/>
    <property type="project" value="UniProtKB-KW"/>
</dbReference>
<evidence type="ECO:0000256" key="4">
    <source>
        <dbReference type="ARBA" id="ARBA00022801"/>
    </source>
</evidence>
<comment type="catalytic activity">
    <reaction evidence="1 6">
        <text>alpha,alpha-trehalose 6-phosphate + H2O = alpha,alpha-trehalose + phosphate</text>
        <dbReference type="Rhea" id="RHEA:23420"/>
        <dbReference type="ChEBI" id="CHEBI:15377"/>
        <dbReference type="ChEBI" id="CHEBI:16551"/>
        <dbReference type="ChEBI" id="CHEBI:43474"/>
        <dbReference type="ChEBI" id="CHEBI:58429"/>
        <dbReference type="EC" id="3.1.3.12"/>
    </reaction>
</comment>
<dbReference type="NCBIfam" id="TIGR01484">
    <property type="entry name" value="HAD-SF-IIB"/>
    <property type="match status" value="1"/>
</dbReference>
<keyword evidence="4 6" id="KW-0378">Hydrolase</keyword>
<comment type="caution">
    <text evidence="7">The sequence shown here is derived from an EMBL/GenBank/DDBJ whole genome shotgun (WGS) entry which is preliminary data.</text>
</comment>
<dbReference type="PANTHER" id="PTHR43768:SF3">
    <property type="entry name" value="TREHALOSE 6-PHOSPHATE PHOSPHATASE"/>
    <property type="match status" value="1"/>
</dbReference>
<dbReference type="InterPro" id="IPR003337">
    <property type="entry name" value="Trehalose_PPase"/>
</dbReference>
<dbReference type="EMBL" id="AWQS01000101">
    <property type="protein sequence ID" value="EWT05593.1"/>
    <property type="molecule type" value="Genomic_DNA"/>
</dbReference>